<dbReference type="InterPro" id="IPR001841">
    <property type="entry name" value="Znf_RING"/>
</dbReference>
<feature type="compositionally biased region" description="Basic residues" evidence="2">
    <location>
        <begin position="241"/>
        <end position="252"/>
    </location>
</feature>
<dbReference type="AlphaFoldDB" id="A0A8J4C4X5"/>
<organism evidence="4 6">
    <name type="scientific">Volvox reticuliferus</name>
    <dbReference type="NCBI Taxonomy" id="1737510"/>
    <lineage>
        <taxon>Eukaryota</taxon>
        <taxon>Viridiplantae</taxon>
        <taxon>Chlorophyta</taxon>
        <taxon>core chlorophytes</taxon>
        <taxon>Chlorophyceae</taxon>
        <taxon>CS clade</taxon>
        <taxon>Chlamydomonadales</taxon>
        <taxon>Volvocaceae</taxon>
        <taxon>Volvox</taxon>
    </lineage>
</organism>
<keyword evidence="6" id="KW-1185">Reference proteome</keyword>
<gene>
    <name evidence="4" type="ORF">Vretifemale_5342</name>
    <name evidence="5" type="ORF">Vretimale_15118</name>
</gene>
<protein>
    <recommendedName>
        <fullName evidence="3">RING-type domain-containing protein</fullName>
    </recommendedName>
</protein>
<evidence type="ECO:0000313" key="5">
    <source>
        <dbReference type="EMBL" id="GIM11689.1"/>
    </source>
</evidence>
<dbReference type="PROSITE" id="PS50089">
    <property type="entry name" value="ZF_RING_2"/>
    <property type="match status" value="1"/>
</dbReference>
<dbReference type="Gene3D" id="3.30.40.10">
    <property type="entry name" value="Zinc/RING finger domain, C3HC4 (zinc finger)"/>
    <property type="match status" value="1"/>
</dbReference>
<evidence type="ECO:0000259" key="3">
    <source>
        <dbReference type="PROSITE" id="PS50089"/>
    </source>
</evidence>
<evidence type="ECO:0000256" key="1">
    <source>
        <dbReference type="PROSITE-ProRule" id="PRU00175"/>
    </source>
</evidence>
<dbReference type="Proteomes" id="UP000722791">
    <property type="component" value="Unassembled WGS sequence"/>
</dbReference>
<accession>A0A8J4C4X5</accession>
<reference evidence="4" key="1">
    <citation type="journal article" date="2021" name="Proc. Natl. Acad. Sci. U.S.A.">
        <title>Three genomes in the algal genus Volvox reveal the fate of a haploid sex-determining region after a transition to homothallism.</title>
        <authorList>
            <person name="Yamamoto K."/>
            <person name="Hamaji T."/>
            <person name="Kawai-Toyooka H."/>
            <person name="Matsuzaki R."/>
            <person name="Takahashi F."/>
            <person name="Nishimura Y."/>
            <person name="Kawachi M."/>
            <person name="Noguchi H."/>
            <person name="Minakuchi Y."/>
            <person name="Umen J.G."/>
            <person name="Toyoda A."/>
            <person name="Nozaki H."/>
        </authorList>
    </citation>
    <scope>NUCLEOTIDE SEQUENCE</scope>
    <source>
        <strain evidence="5">NIES-3785</strain>
        <strain evidence="4">NIES-3786</strain>
    </source>
</reference>
<sequence length="361" mass="39439">MIGRAALLGDVKCNAPAFLTMCVICWKEFDYHNNPPVDLGCGHFGCGSCRAAIKNCPVCHTAVVTTSDCIREKLHRMQGTKSWPIPRRRQRLGEELLGDLLDDDHVTPTLLGSADTASSPRVRMLERAPSSAAGSVTGRAQQGVAISARHVARGSLVAGRAMLSCALVPTVRIGFFVGRTLVSTTCGAVVSTGRVLAHAACSFVRFAAAPRRSVANFDGNQESAPSIDDPTEAQSRLHDGKRSRRRQRRQLQHQRNGAVPEPISNIVRGRITVRNSRNTRIRIEYCRDCIVIASGLDSVELLLVCCQRVKLVLRNCNGLTLRELQCTDMGDFTRRGCPNFVHEIVCLRCACKPMSNSVATY</sequence>
<dbReference type="SUPFAM" id="SSF57850">
    <property type="entry name" value="RING/U-box"/>
    <property type="match status" value="1"/>
</dbReference>
<dbReference type="EMBL" id="BNCP01000007">
    <property type="protein sequence ID" value="GIL75592.1"/>
    <property type="molecule type" value="Genomic_DNA"/>
</dbReference>
<evidence type="ECO:0000313" key="6">
    <source>
        <dbReference type="Proteomes" id="UP000747110"/>
    </source>
</evidence>
<name>A0A8J4C4X5_9CHLO</name>
<dbReference type="EMBL" id="BNCQ01000040">
    <property type="protein sequence ID" value="GIM11689.1"/>
    <property type="molecule type" value="Genomic_DNA"/>
</dbReference>
<evidence type="ECO:0000256" key="2">
    <source>
        <dbReference type="SAM" id="MobiDB-lite"/>
    </source>
</evidence>
<feature type="domain" description="RING-type" evidence="3">
    <location>
        <begin position="22"/>
        <end position="60"/>
    </location>
</feature>
<dbReference type="GO" id="GO:0008270">
    <property type="term" value="F:zinc ion binding"/>
    <property type="evidence" value="ECO:0007669"/>
    <property type="project" value="UniProtKB-KW"/>
</dbReference>
<dbReference type="OrthoDB" id="528616at2759"/>
<comment type="caution">
    <text evidence="4">The sequence shown here is derived from an EMBL/GenBank/DDBJ whole genome shotgun (WGS) entry which is preliminary data.</text>
</comment>
<proteinExistence type="predicted"/>
<dbReference type="InterPro" id="IPR013083">
    <property type="entry name" value="Znf_RING/FYVE/PHD"/>
</dbReference>
<keyword evidence="1" id="KW-0863">Zinc-finger</keyword>
<evidence type="ECO:0000313" key="4">
    <source>
        <dbReference type="EMBL" id="GIL75592.1"/>
    </source>
</evidence>
<feature type="region of interest" description="Disordered" evidence="2">
    <location>
        <begin position="217"/>
        <end position="256"/>
    </location>
</feature>
<dbReference type="Proteomes" id="UP000747110">
    <property type="component" value="Unassembled WGS sequence"/>
</dbReference>
<keyword evidence="1" id="KW-0479">Metal-binding</keyword>
<keyword evidence="1" id="KW-0862">Zinc</keyword>